<feature type="region of interest" description="Disordered" evidence="13">
    <location>
        <begin position="16"/>
        <end position="40"/>
    </location>
</feature>
<keyword evidence="5 14" id="KW-0812">Transmembrane</keyword>
<dbReference type="Proteomes" id="UP000001593">
    <property type="component" value="Unassembled WGS sequence"/>
</dbReference>
<feature type="domain" description="Ion transport" evidence="15">
    <location>
        <begin position="222"/>
        <end position="461"/>
    </location>
</feature>
<evidence type="ECO:0000313" key="18">
    <source>
        <dbReference type="EMBL" id="EDO36664.1"/>
    </source>
</evidence>
<evidence type="ECO:0000256" key="10">
    <source>
        <dbReference type="ARBA" id="ARBA00023065"/>
    </source>
</evidence>
<keyword evidence="4" id="KW-0633">Potassium transport</keyword>
<dbReference type="InterPro" id="IPR005821">
    <property type="entry name" value="Ion_trans_dom"/>
</dbReference>
<evidence type="ECO:0000256" key="3">
    <source>
        <dbReference type="ARBA" id="ARBA00022475"/>
    </source>
</evidence>
<dbReference type="EMBL" id="JX846649">
    <property type="protein sequence ID" value="AFY09722.1"/>
    <property type="molecule type" value="mRNA"/>
</dbReference>
<dbReference type="InterPro" id="IPR027359">
    <property type="entry name" value="Volt_channel_dom_sf"/>
</dbReference>
<evidence type="ECO:0000256" key="6">
    <source>
        <dbReference type="ARBA" id="ARBA00022826"/>
    </source>
</evidence>
<keyword evidence="12 17" id="KW-0407">Ion channel</keyword>
<dbReference type="GO" id="GO:0001508">
    <property type="term" value="P:action potential"/>
    <property type="evidence" value="ECO:0000318"/>
    <property type="project" value="GO_Central"/>
</dbReference>
<evidence type="ECO:0000256" key="7">
    <source>
        <dbReference type="ARBA" id="ARBA00022882"/>
    </source>
</evidence>
<dbReference type="HOGENOM" id="CLU_011722_4_0_1"/>
<dbReference type="FunFam" id="1.20.120.350:FF:000074">
    <property type="entry name" value="SHaW family of potassium channels"/>
    <property type="match status" value="1"/>
</dbReference>
<feature type="domain" description="Potassium channel tetramerisation-type BTB" evidence="16">
    <location>
        <begin position="96"/>
        <end position="185"/>
    </location>
</feature>
<evidence type="ECO:0000313" key="17">
    <source>
        <dbReference type="EMBL" id="AFY09722.1"/>
    </source>
</evidence>
<evidence type="ECO:0000256" key="5">
    <source>
        <dbReference type="ARBA" id="ARBA00022692"/>
    </source>
</evidence>
<dbReference type="EMBL" id="DS469664">
    <property type="protein sequence ID" value="EDO36664.1"/>
    <property type="molecule type" value="Genomic_DNA"/>
</dbReference>
<dbReference type="GO" id="GO:0071805">
    <property type="term" value="P:potassium ion transmembrane transport"/>
    <property type="evidence" value="ECO:0000318"/>
    <property type="project" value="GO_Central"/>
</dbReference>
<evidence type="ECO:0000256" key="4">
    <source>
        <dbReference type="ARBA" id="ARBA00022538"/>
    </source>
</evidence>
<dbReference type="AlphaFoldDB" id="A7SI06"/>
<dbReference type="Gene3D" id="1.20.120.350">
    <property type="entry name" value="Voltage-gated potassium channels. Chain C"/>
    <property type="match status" value="1"/>
</dbReference>
<protein>
    <submittedName>
        <fullName evidence="17">Potassium channel</fullName>
    </submittedName>
</protein>
<dbReference type="FunFam" id="1.10.287.70:FF:000005">
    <property type="entry name" value="potassium voltage-gated channel subfamily G member 1"/>
    <property type="match status" value="1"/>
</dbReference>
<dbReference type="GO" id="GO:0005251">
    <property type="term" value="F:delayed rectifier potassium channel activity"/>
    <property type="evidence" value="ECO:0000318"/>
    <property type="project" value="GO_Central"/>
</dbReference>
<dbReference type="STRING" id="45351.A7SI06"/>
<dbReference type="PANTHER" id="PTHR11537">
    <property type="entry name" value="VOLTAGE-GATED POTASSIUM CHANNEL"/>
    <property type="match status" value="1"/>
</dbReference>
<keyword evidence="3" id="KW-1003">Cell membrane</keyword>
<proteinExistence type="evidence at transcript level"/>
<dbReference type="Pfam" id="PF00520">
    <property type="entry name" value="Ion_trans"/>
    <property type="match status" value="1"/>
</dbReference>
<evidence type="ECO:0000256" key="8">
    <source>
        <dbReference type="ARBA" id="ARBA00022958"/>
    </source>
</evidence>
<dbReference type="GO" id="GO:0008076">
    <property type="term" value="C:voltage-gated potassium channel complex"/>
    <property type="evidence" value="ECO:0000318"/>
    <property type="project" value="GO_Central"/>
</dbReference>
<evidence type="ECO:0000259" key="16">
    <source>
        <dbReference type="Pfam" id="PF02214"/>
    </source>
</evidence>
<reference evidence="18 19" key="1">
    <citation type="journal article" date="2007" name="Science">
        <title>Sea anemone genome reveals ancestral eumetazoan gene repertoire and genomic organization.</title>
        <authorList>
            <person name="Putnam N.H."/>
            <person name="Srivastava M."/>
            <person name="Hellsten U."/>
            <person name="Dirks B."/>
            <person name="Chapman J."/>
            <person name="Salamov A."/>
            <person name="Terry A."/>
            <person name="Shapiro H."/>
            <person name="Lindquist E."/>
            <person name="Kapitonov V.V."/>
            <person name="Jurka J."/>
            <person name="Genikhovich G."/>
            <person name="Grigoriev I.V."/>
            <person name="Lucas S.M."/>
            <person name="Steele R.E."/>
            <person name="Finnerty J.R."/>
            <person name="Technau U."/>
            <person name="Martindale M.Q."/>
            <person name="Rokhsar D.S."/>
        </authorList>
    </citation>
    <scope>NUCLEOTIDE SEQUENCE [LARGE SCALE GENOMIC DNA]</scope>
    <source>
        <strain evidence="19">CH2 X CH6</strain>
        <strain evidence="18">CH2 x CH6</strain>
    </source>
</reference>
<evidence type="ECO:0000256" key="11">
    <source>
        <dbReference type="ARBA" id="ARBA00023136"/>
    </source>
</evidence>
<dbReference type="PANTHER" id="PTHR11537:SF113">
    <property type="entry name" value="POTASSIUM VOLTAGE-GATED CHANNEL PROTEIN SHAKER"/>
    <property type="match status" value="1"/>
</dbReference>
<dbReference type="PRINTS" id="PR01496">
    <property type="entry name" value="SHAKERCHANEL"/>
</dbReference>
<evidence type="ECO:0000256" key="13">
    <source>
        <dbReference type="SAM" id="MobiDB-lite"/>
    </source>
</evidence>
<reference evidence="17" key="2">
    <citation type="journal article" date="2012" name="PLoS ONE">
        <title>Expanded functional diversity of shaker k(+) channels in cnidarians is driven by gene expansion.</title>
        <authorList>
            <person name="Jegla T."/>
            <person name="Marlow H.Q."/>
            <person name="Chen B."/>
            <person name="Simmons D.K."/>
            <person name="Jacobo S.M."/>
            <person name="Martindale M.Q."/>
        </authorList>
    </citation>
    <scope>NUCLEOTIDE SEQUENCE</scope>
</reference>
<dbReference type="GO" id="GO:0016020">
    <property type="term" value="C:membrane"/>
    <property type="evidence" value="ECO:0000318"/>
    <property type="project" value="GO_Central"/>
</dbReference>
<organism evidence="18 19">
    <name type="scientific">Nematostella vectensis</name>
    <name type="common">Starlet sea anemone</name>
    <dbReference type="NCBI Taxonomy" id="45351"/>
    <lineage>
        <taxon>Eukaryota</taxon>
        <taxon>Metazoa</taxon>
        <taxon>Cnidaria</taxon>
        <taxon>Anthozoa</taxon>
        <taxon>Hexacorallia</taxon>
        <taxon>Actiniaria</taxon>
        <taxon>Edwardsiidae</taxon>
        <taxon>Nematostella</taxon>
    </lineage>
</organism>
<keyword evidence="10" id="KW-0406">Ion transport</keyword>
<evidence type="ECO:0000256" key="2">
    <source>
        <dbReference type="ARBA" id="ARBA00022448"/>
    </source>
</evidence>
<keyword evidence="8" id="KW-0630">Potassium</keyword>
<accession>A7SI06</accession>
<dbReference type="InterPro" id="IPR003972">
    <property type="entry name" value="K_chnl_volt-dep_Kv1"/>
</dbReference>
<feature type="transmembrane region" description="Helical" evidence="14">
    <location>
        <begin position="401"/>
        <end position="418"/>
    </location>
</feature>
<dbReference type="InterPro" id="IPR028325">
    <property type="entry name" value="VG_K_chnl"/>
</dbReference>
<dbReference type="SUPFAM" id="SSF54695">
    <property type="entry name" value="POZ domain"/>
    <property type="match status" value="1"/>
</dbReference>
<feature type="transmembrane region" description="Helical" evidence="14">
    <location>
        <begin position="222"/>
        <end position="243"/>
    </location>
</feature>
<sequence length="486" mass="54650">MAIHATAGLAPFQTTDFSRRSSWTPRPGTPGESNCIHPSTPLLYDSPRRLSTAHAQCYHRASIPSVATLDISQGQGQGSLYDALFSSASEEDRIIIIVRGTKFETFRTTLDQFPETLLGSPGGRGRFYDPTANALVFDRDPASFDAILFFYQSKGRVLARPGSVDEDTFSDEIKFYGLGDDNMEDIAETVSHPELFQGHFAALRRLLWSMLENPGDSRTGKFLARFSMLIIILSVIAFCLDTVPDFEFIDNKYDKDDTKDILERPQTPLWFAIDTAFVIFFTVEYLLRLFASPDRFKFIRSFLAVVDFIAISPYYISLLLEEGTSNVKSFNVVRAIRLFRVVRLFKLYRYSNGLKLLGRALLQSKEKMGTLILCVLMAVVLFSSALFYIEGFGIAGSPFESIPASFWWAIITMSTVGYGDIVPVTSLGKLVAAVCAFSGIILLYILPIPVFVSHFNKIYGKWKQRKRDVRNSVFVNLTLNKRAAPW</sequence>
<gene>
    <name evidence="17" type="primary">ShakR14</name>
    <name evidence="18" type="ORF">NEMVEDRAFT_v1g245407</name>
</gene>
<feature type="transmembrane region" description="Helical" evidence="14">
    <location>
        <begin position="369"/>
        <end position="389"/>
    </location>
</feature>
<dbReference type="PRINTS" id="PR01491">
    <property type="entry name" value="KVCHANNEL"/>
</dbReference>
<dbReference type="OMA" id="FATHILI"/>
<dbReference type="eggNOG" id="KOG1545">
    <property type="taxonomic scope" value="Eukaryota"/>
</dbReference>
<dbReference type="InterPro" id="IPR011333">
    <property type="entry name" value="SKP1/BTB/POZ_sf"/>
</dbReference>
<dbReference type="SUPFAM" id="SSF81324">
    <property type="entry name" value="Voltage-gated potassium channels"/>
    <property type="match status" value="1"/>
</dbReference>
<dbReference type="FunFam" id="3.30.710.10:FF:000157">
    <property type="entry name" value="Potassium channel"/>
    <property type="match status" value="1"/>
</dbReference>
<dbReference type="InParanoid" id="A7SI06"/>
<evidence type="ECO:0000313" key="19">
    <source>
        <dbReference type="Proteomes" id="UP000001593"/>
    </source>
</evidence>
<dbReference type="GO" id="GO:0051260">
    <property type="term" value="P:protein homooligomerization"/>
    <property type="evidence" value="ECO:0007669"/>
    <property type="project" value="InterPro"/>
</dbReference>
<feature type="transmembrane region" description="Helical" evidence="14">
    <location>
        <begin position="430"/>
        <end position="452"/>
    </location>
</feature>
<dbReference type="Pfam" id="PF02214">
    <property type="entry name" value="BTB_2"/>
    <property type="match status" value="1"/>
</dbReference>
<keyword evidence="7" id="KW-0851">Voltage-gated channel</keyword>
<feature type="transmembrane region" description="Helical" evidence="14">
    <location>
        <begin position="269"/>
        <end position="287"/>
    </location>
</feature>
<evidence type="ECO:0000256" key="12">
    <source>
        <dbReference type="ARBA" id="ARBA00023303"/>
    </source>
</evidence>
<keyword evidence="6" id="KW-0631">Potassium channel</keyword>
<keyword evidence="11 14" id="KW-0472">Membrane</keyword>
<dbReference type="Gene3D" id="3.30.710.10">
    <property type="entry name" value="Potassium Channel Kv1.1, Chain A"/>
    <property type="match status" value="1"/>
</dbReference>
<feature type="transmembrane region" description="Helical" evidence="14">
    <location>
        <begin position="299"/>
        <end position="320"/>
    </location>
</feature>
<dbReference type="InterPro" id="IPR003131">
    <property type="entry name" value="T1-type_BTB"/>
</dbReference>
<evidence type="ECO:0000256" key="14">
    <source>
        <dbReference type="SAM" id="Phobius"/>
    </source>
</evidence>
<name>A7SI06_NEMVE</name>
<dbReference type="PRINTS" id="PR00169">
    <property type="entry name" value="KCHANNEL"/>
</dbReference>
<evidence type="ECO:0000256" key="9">
    <source>
        <dbReference type="ARBA" id="ARBA00022989"/>
    </source>
</evidence>
<dbReference type="Gene3D" id="1.10.287.70">
    <property type="match status" value="1"/>
</dbReference>
<dbReference type="InterPro" id="IPR003968">
    <property type="entry name" value="K_chnl_volt-dep_Kv"/>
</dbReference>
<evidence type="ECO:0000256" key="1">
    <source>
        <dbReference type="ARBA" id="ARBA00004651"/>
    </source>
</evidence>
<keyword evidence="19" id="KW-1185">Reference proteome</keyword>
<comment type="subcellular location">
    <subcellularLocation>
        <location evidence="1">Cell membrane</location>
        <topology evidence="1">Multi-pass membrane protein</topology>
    </subcellularLocation>
</comment>
<evidence type="ECO:0000259" key="15">
    <source>
        <dbReference type="Pfam" id="PF00520"/>
    </source>
</evidence>
<keyword evidence="2" id="KW-0813">Transport</keyword>
<keyword evidence="9 14" id="KW-1133">Transmembrane helix</keyword>